<evidence type="ECO:0000259" key="10">
    <source>
        <dbReference type="Pfam" id="PF07715"/>
    </source>
</evidence>
<dbReference type="PROSITE" id="PS52016">
    <property type="entry name" value="TONB_DEPENDENT_REC_3"/>
    <property type="match status" value="1"/>
</dbReference>
<keyword evidence="3 7" id="KW-1134">Transmembrane beta strand</keyword>
<reference evidence="12" key="1">
    <citation type="journal article" date="2019" name="Int. J. Syst. Evol. Microbiol.">
        <title>The Global Catalogue of Microorganisms (GCM) 10K type strain sequencing project: providing services to taxonomists for standard genome sequencing and annotation.</title>
        <authorList>
            <consortium name="The Broad Institute Genomics Platform"/>
            <consortium name="The Broad Institute Genome Sequencing Center for Infectious Disease"/>
            <person name="Wu L."/>
            <person name="Ma J."/>
        </authorList>
    </citation>
    <scope>NUCLEOTIDE SEQUENCE [LARGE SCALE GENOMIC DNA]</scope>
    <source>
        <strain evidence="12">CGMCC 1.10759</strain>
    </source>
</reference>
<evidence type="ECO:0000256" key="3">
    <source>
        <dbReference type="ARBA" id="ARBA00022452"/>
    </source>
</evidence>
<keyword evidence="2 7" id="KW-0813">Transport</keyword>
<dbReference type="InterPro" id="IPR039426">
    <property type="entry name" value="TonB-dep_rcpt-like"/>
</dbReference>
<keyword evidence="5 7" id="KW-0472">Membrane</keyword>
<evidence type="ECO:0000256" key="1">
    <source>
        <dbReference type="ARBA" id="ARBA00004571"/>
    </source>
</evidence>
<sequence>MSIERKGFRDRQNVCASALAAICVTAFWQPASAQSTAPPAPESNGEVATPAPTDAALTTVTVTATRITRDGYSAPTPLTVFGEEDLTRAGQINAFQAANQLPSLAGSNSTSTFGTTQSTGTGGLSTLNLRGLGTNRTLTLLDNQRVVGALNIGVTDAGAFPQALVKRVEIVTGGASASWGSDAVAGVVNYVLDHEFTGVKGTVSGGVTTYGDDEQYLVSLTAGTKFADGRGHFIISGEYQNNDGIPRGIGDRDWYDGTRILQRTIAGTPAGEPQYIVAPNTVDMRLAPGGLITAGPLMGTAFGPGGVPYTFQYGSLIASPNMSGGDQSGDVGNNSNLDSTLERDTVYLRLAYDLTSSMNVYATYNHGGVETTAHSFPGQYRTGNLTIRCDNAYLPAQIAAGCTGGGFQFGSYIADLPDSVAVNERTMDRFTVGLDGEFSLFNRNWTLNAYATQGTTVTDSSIEHGTLNNLVLAAIDAIRLPDGSVVCRSAVAQANGCVPLNVIGTGVASQDAIDWVSGTPFLHTRLKQEVVAVSASGDVFDNWAGPVSLAVGAEYRRESFSQRADAASTGNADNPLLSASGNNWFTGNFRPSAGAYDVIEGFAETVVPIVNNEAAGKAELNLAARATEYSEAGYVTTWKVGATWETPLPGLRLRGLQSRDIRAPNLSELFRAPQNLTGTVIDLVGPFAGQSFTVNQATLANLDLEPEYSKTKQIGVVYQPDWLPGFSASIDYYRINVEGAIGTITTQQEMDLCFQGNQTLCDFIVRDASGMVTEVRLKPVNLASTETDGVDIEASYRTPVPALFGAGPADLTLRALATHVFKYDTDSGIPNAIVTEAAGQNSGNIANWRAYATESYSTDRFSITLAQRWVSPGVIANNWIECTSNCPAPTINNPTVNNNHIKGALYWDLGGTYDLEFGNGGMKNQLYFKIDNLFNLDPPKVATAGLNPYLVRATNSALYDLLGRMYRLGVRFSF</sequence>
<gene>
    <name evidence="11" type="ORF">ACFPN2_27350</name>
</gene>
<feature type="chain" id="PRO_5045573754" evidence="9">
    <location>
        <begin position="34"/>
        <end position="974"/>
    </location>
</feature>
<evidence type="ECO:0000256" key="7">
    <source>
        <dbReference type="PROSITE-ProRule" id="PRU01360"/>
    </source>
</evidence>
<evidence type="ECO:0000256" key="5">
    <source>
        <dbReference type="ARBA" id="ARBA00023136"/>
    </source>
</evidence>
<comment type="caution">
    <text evidence="11">The sequence shown here is derived from an EMBL/GenBank/DDBJ whole genome shotgun (WGS) entry which is preliminary data.</text>
</comment>
<evidence type="ECO:0000313" key="12">
    <source>
        <dbReference type="Proteomes" id="UP001595904"/>
    </source>
</evidence>
<evidence type="ECO:0000313" key="11">
    <source>
        <dbReference type="EMBL" id="MFC4312832.1"/>
    </source>
</evidence>
<dbReference type="SUPFAM" id="SSF56935">
    <property type="entry name" value="Porins"/>
    <property type="match status" value="1"/>
</dbReference>
<name>A0ABV8SZC4_9GAMM</name>
<dbReference type="InterPro" id="IPR012910">
    <property type="entry name" value="Plug_dom"/>
</dbReference>
<organism evidence="11 12">
    <name type="scientific">Steroidobacter flavus</name>
    <dbReference type="NCBI Taxonomy" id="1842136"/>
    <lineage>
        <taxon>Bacteria</taxon>
        <taxon>Pseudomonadati</taxon>
        <taxon>Pseudomonadota</taxon>
        <taxon>Gammaproteobacteria</taxon>
        <taxon>Steroidobacterales</taxon>
        <taxon>Steroidobacteraceae</taxon>
        <taxon>Steroidobacter</taxon>
    </lineage>
</organism>
<accession>A0ABV8SZC4</accession>
<dbReference type="EMBL" id="JBHSDU010000014">
    <property type="protein sequence ID" value="MFC4312832.1"/>
    <property type="molecule type" value="Genomic_DNA"/>
</dbReference>
<feature type="signal peptide" evidence="9">
    <location>
        <begin position="1"/>
        <end position="33"/>
    </location>
</feature>
<feature type="domain" description="TonB-dependent receptor plug" evidence="10">
    <location>
        <begin position="73"/>
        <end position="187"/>
    </location>
</feature>
<comment type="similarity">
    <text evidence="7">Belongs to the TonB-dependent receptor family.</text>
</comment>
<dbReference type="InterPro" id="IPR036942">
    <property type="entry name" value="Beta-barrel_TonB_sf"/>
</dbReference>
<dbReference type="PANTHER" id="PTHR47234:SF3">
    <property type="entry name" value="SECRETIN_TONB SHORT N-TERMINAL DOMAIN-CONTAINING PROTEIN"/>
    <property type="match status" value="1"/>
</dbReference>
<dbReference type="InterPro" id="IPR037066">
    <property type="entry name" value="Plug_dom_sf"/>
</dbReference>
<dbReference type="PANTHER" id="PTHR47234">
    <property type="match status" value="1"/>
</dbReference>
<keyword evidence="11" id="KW-0675">Receptor</keyword>
<dbReference type="RefSeq" id="WP_380602560.1">
    <property type="nucleotide sequence ID" value="NZ_JBHSDU010000014.1"/>
</dbReference>
<keyword evidence="12" id="KW-1185">Reference proteome</keyword>
<dbReference type="Gene3D" id="2.170.130.10">
    <property type="entry name" value="TonB-dependent receptor, plug domain"/>
    <property type="match status" value="1"/>
</dbReference>
<evidence type="ECO:0000256" key="8">
    <source>
        <dbReference type="SAM" id="MobiDB-lite"/>
    </source>
</evidence>
<evidence type="ECO:0000256" key="4">
    <source>
        <dbReference type="ARBA" id="ARBA00022692"/>
    </source>
</evidence>
<evidence type="ECO:0000256" key="2">
    <source>
        <dbReference type="ARBA" id="ARBA00022448"/>
    </source>
</evidence>
<evidence type="ECO:0000256" key="9">
    <source>
        <dbReference type="SAM" id="SignalP"/>
    </source>
</evidence>
<keyword evidence="6 7" id="KW-0998">Cell outer membrane</keyword>
<feature type="region of interest" description="Disordered" evidence="8">
    <location>
        <begin position="33"/>
        <end position="52"/>
    </location>
</feature>
<dbReference type="Gene3D" id="2.40.170.20">
    <property type="entry name" value="TonB-dependent receptor, beta-barrel domain"/>
    <property type="match status" value="1"/>
</dbReference>
<dbReference type="Proteomes" id="UP001595904">
    <property type="component" value="Unassembled WGS sequence"/>
</dbReference>
<evidence type="ECO:0000256" key="6">
    <source>
        <dbReference type="ARBA" id="ARBA00023237"/>
    </source>
</evidence>
<comment type="subcellular location">
    <subcellularLocation>
        <location evidence="1 7">Cell outer membrane</location>
        <topology evidence="1 7">Multi-pass membrane protein</topology>
    </subcellularLocation>
</comment>
<protein>
    <submittedName>
        <fullName evidence="11">TonB-dependent receptor plug domain-containing protein</fullName>
    </submittedName>
</protein>
<keyword evidence="4 7" id="KW-0812">Transmembrane</keyword>
<dbReference type="Pfam" id="PF07715">
    <property type="entry name" value="Plug"/>
    <property type="match status" value="1"/>
</dbReference>
<proteinExistence type="inferred from homology"/>
<keyword evidence="9" id="KW-0732">Signal</keyword>